<name>A0A1M5C8B7_9HYPH</name>
<dbReference type="RefSeq" id="WP_073052973.1">
    <property type="nucleotide sequence ID" value="NZ_FQUP01000002.1"/>
</dbReference>
<feature type="transmembrane region" description="Helical" evidence="6">
    <location>
        <begin position="290"/>
        <end position="310"/>
    </location>
</feature>
<feature type="transmembrane region" description="Helical" evidence="6">
    <location>
        <begin position="362"/>
        <end position="383"/>
    </location>
</feature>
<accession>A0A1M5C8B7</accession>
<evidence type="ECO:0000256" key="3">
    <source>
        <dbReference type="ARBA" id="ARBA00022692"/>
    </source>
</evidence>
<feature type="transmembrane region" description="Helical" evidence="6">
    <location>
        <begin position="404"/>
        <end position="423"/>
    </location>
</feature>
<evidence type="ECO:0000256" key="1">
    <source>
        <dbReference type="ARBA" id="ARBA00004651"/>
    </source>
</evidence>
<keyword evidence="4 6" id="KW-1133">Transmembrane helix</keyword>
<evidence type="ECO:0000256" key="4">
    <source>
        <dbReference type="ARBA" id="ARBA00022989"/>
    </source>
</evidence>
<feature type="transmembrane region" description="Helical" evidence="6">
    <location>
        <begin position="152"/>
        <end position="170"/>
    </location>
</feature>
<gene>
    <name evidence="7" type="ORF">SAMN02745157_2256</name>
</gene>
<keyword evidence="2" id="KW-1003">Cell membrane</keyword>
<dbReference type="InterPro" id="IPR050833">
    <property type="entry name" value="Poly_Biosynth_Transport"/>
</dbReference>
<dbReference type="Pfam" id="PF01554">
    <property type="entry name" value="MatE"/>
    <property type="match status" value="1"/>
</dbReference>
<feature type="transmembrane region" description="Helical" evidence="6">
    <location>
        <begin position="75"/>
        <end position="104"/>
    </location>
</feature>
<feature type="transmembrane region" description="Helical" evidence="6">
    <location>
        <begin position="125"/>
        <end position="146"/>
    </location>
</feature>
<evidence type="ECO:0000256" key="5">
    <source>
        <dbReference type="ARBA" id="ARBA00023136"/>
    </source>
</evidence>
<feature type="transmembrane region" description="Helical" evidence="6">
    <location>
        <begin position="44"/>
        <end position="63"/>
    </location>
</feature>
<dbReference type="EMBL" id="FQUP01000002">
    <property type="protein sequence ID" value="SHF51034.1"/>
    <property type="molecule type" value="Genomic_DNA"/>
</dbReference>
<feature type="transmembrane region" description="Helical" evidence="6">
    <location>
        <begin position="337"/>
        <end position="356"/>
    </location>
</feature>
<feature type="transmembrane region" description="Helical" evidence="6">
    <location>
        <begin position="429"/>
        <end position="449"/>
    </location>
</feature>
<organism evidence="7 8">
    <name type="scientific">Kaistia soli DSM 19436</name>
    <dbReference type="NCBI Taxonomy" id="1122133"/>
    <lineage>
        <taxon>Bacteria</taxon>
        <taxon>Pseudomonadati</taxon>
        <taxon>Pseudomonadota</taxon>
        <taxon>Alphaproteobacteria</taxon>
        <taxon>Hyphomicrobiales</taxon>
        <taxon>Kaistiaceae</taxon>
        <taxon>Kaistia</taxon>
    </lineage>
</organism>
<dbReference type="GO" id="GO:0042910">
    <property type="term" value="F:xenobiotic transmembrane transporter activity"/>
    <property type="evidence" value="ECO:0007669"/>
    <property type="project" value="InterPro"/>
</dbReference>
<evidence type="ECO:0000313" key="8">
    <source>
        <dbReference type="Proteomes" id="UP000184485"/>
    </source>
</evidence>
<dbReference type="Proteomes" id="UP000184485">
    <property type="component" value="Unassembled WGS sequence"/>
</dbReference>
<dbReference type="PANTHER" id="PTHR30250">
    <property type="entry name" value="PST FAMILY PREDICTED COLANIC ACID TRANSPORTER"/>
    <property type="match status" value="1"/>
</dbReference>
<dbReference type="AlphaFoldDB" id="A0A1M5C8B7"/>
<dbReference type="OrthoDB" id="9800982at2"/>
<keyword evidence="3 6" id="KW-0812">Transmembrane</keyword>
<dbReference type="PANTHER" id="PTHR30250:SF11">
    <property type="entry name" value="O-ANTIGEN TRANSPORTER-RELATED"/>
    <property type="match status" value="1"/>
</dbReference>
<dbReference type="STRING" id="1122133.SAMN02745157_2256"/>
<dbReference type="GO" id="GO:0015297">
    <property type="term" value="F:antiporter activity"/>
    <property type="evidence" value="ECO:0007669"/>
    <property type="project" value="InterPro"/>
</dbReference>
<evidence type="ECO:0000256" key="2">
    <source>
        <dbReference type="ARBA" id="ARBA00022475"/>
    </source>
</evidence>
<protein>
    <submittedName>
        <fullName evidence="7">Membrane protein involved in the export of O-antigen and teichoic acid</fullName>
    </submittedName>
</protein>
<keyword evidence="8" id="KW-1185">Reference proteome</keyword>
<feature type="transmembrane region" description="Helical" evidence="6">
    <location>
        <begin position="216"/>
        <end position="234"/>
    </location>
</feature>
<dbReference type="InterPro" id="IPR002528">
    <property type="entry name" value="MATE_fam"/>
</dbReference>
<dbReference type="GO" id="GO:0005886">
    <property type="term" value="C:plasma membrane"/>
    <property type="evidence" value="ECO:0007669"/>
    <property type="project" value="UniProtKB-SubCell"/>
</dbReference>
<feature type="transmembrane region" description="Helical" evidence="6">
    <location>
        <begin position="191"/>
        <end position="210"/>
    </location>
</feature>
<comment type="subcellular location">
    <subcellularLocation>
        <location evidence="1">Cell membrane</location>
        <topology evidence="1">Multi-pass membrane protein</topology>
    </subcellularLocation>
</comment>
<feature type="transmembrane region" description="Helical" evidence="6">
    <location>
        <begin position="254"/>
        <end position="270"/>
    </location>
</feature>
<evidence type="ECO:0000313" key="7">
    <source>
        <dbReference type="EMBL" id="SHF51034.1"/>
    </source>
</evidence>
<proteinExistence type="predicted"/>
<evidence type="ECO:0000256" key="6">
    <source>
        <dbReference type="SAM" id="Phobius"/>
    </source>
</evidence>
<keyword evidence="5 6" id="KW-0472">Membrane</keyword>
<sequence length="477" mass="51992">MRLSFAGMVERWAPAPLKKPLKGLAAGIDALVTGKDERAVTQRIAVTTFLVRIVSAFIAYLSQVLLARWMGDFEYGVYVVVWVGAVIIGGLACFGIQTAIVRFIPEYGEQRELELLRGIILGSRLQGIASSTAIAGLGLLGIWLLGDRIASYYVMPLYLAAICIPMLALGEIQDGLARGFNWPDLALWPTFIIRPILIIAFTLGTIRLGAAADATTAMAAAIVATYATGLWQMLAIRRRTAKVVPDGIRRFKSLTWITIALPIFLVEGFFNLLTNVDILIVGQLRPPEEVAVYFAAVKTLALVHFVYFAVRAALMPRFSQYYAAGDRARFEAVVRDSLHWTFWPSVGAVIVLLVAGRLLLSFFGPSFTAGYGLLFIFSIGLLFRASIGPAESILTMAGEQRICAAVYAATFLVNLVLNYSLIPHFGLEGAAIATTTALAVESIAVYLAVRWRMRLRCSIVHVLVPGSSIVLRDGEAR</sequence>
<reference evidence="7 8" key="1">
    <citation type="submission" date="2016-11" db="EMBL/GenBank/DDBJ databases">
        <authorList>
            <person name="Jaros S."/>
            <person name="Januszkiewicz K."/>
            <person name="Wedrychowicz H."/>
        </authorList>
    </citation>
    <scope>NUCLEOTIDE SEQUENCE [LARGE SCALE GENOMIC DNA]</scope>
    <source>
        <strain evidence="7 8">DSM 19436</strain>
    </source>
</reference>